<sequence length="155" mass="17847">MSKLLWRTTVKIKKNTKFNISRGAGPQEASSQGMDFYRNTENDLKRKSKGTAINNNQTKKVKAQAEYTEANKQVKSGIRVDKQKYVEDLASTIEEAARKGTMKQTYGTTRKLAGQCDKTPRPIEDKKCRPITEIQGQTKKWIKHYMELLNIWQPH</sequence>
<organism evidence="1 2">
    <name type="scientific">Schistosoma margrebowiei</name>
    <dbReference type="NCBI Taxonomy" id="48269"/>
    <lineage>
        <taxon>Eukaryota</taxon>
        <taxon>Metazoa</taxon>
        <taxon>Spiralia</taxon>
        <taxon>Lophotrochozoa</taxon>
        <taxon>Platyhelminthes</taxon>
        <taxon>Trematoda</taxon>
        <taxon>Digenea</taxon>
        <taxon>Strigeidida</taxon>
        <taxon>Schistosomatoidea</taxon>
        <taxon>Schistosomatidae</taxon>
        <taxon>Schistosoma</taxon>
    </lineage>
</organism>
<name>A0A183MUE1_9TREM</name>
<dbReference type="Proteomes" id="UP000277204">
    <property type="component" value="Unassembled WGS sequence"/>
</dbReference>
<dbReference type="AlphaFoldDB" id="A0A183MUE1"/>
<reference evidence="1 2" key="1">
    <citation type="submission" date="2018-11" db="EMBL/GenBank/DDBJ databases">
        <authorList>
            <consortium name="Pathogen Informatics"/>
        </authorList>
    </citation>
    <scope>NUCLEOTIDE SEQUENCE [LARGE SCALE GENOMIC DNA]</scope>
    <source>
        <strain evidence="1 2">Zambia</strain>
    </source>
</reference>
<proteinExistence type="predicted"/>
<keyword evidence="2" id="KW-1185">Reference proteome</keyword>
<evidence type="ECO:0000313" key="1">
    <source>
        <dbReference type="EMBL" id="VDP32457.1"/>
    </source>
</evidence>
<dbReference type="EMBL" id="UZAI01018038">
    <property type="protein sequence ID" value="VDP32457.1"/>
    <property type="molecule type" value="Genomic_DNA"/>
</dbReference>
<gene>
    <name evidence="1" type="ORF">SMRZ_LOCUS19666</name>
</gene>
<protein>
    <submittedName>
        <fullName evidence="1">Uncharacterized protein</fullName>
    </submittedName>
</protein>
<accession>A0A183MUE1</accession>
<evidence type="ECO:0000313" key="2">
    <source>
        <dbReference type="Proteomes" id="UP000277204"/>
    </source>
</evidence>